<dbReference type="SUPFAM" id="SSF53955">
    <property type="entry name" value="Lysozyme-like"/>
    <property type="match status" value="1"/>
</dbReference>
<evidence type="ECO:0000259" key="4">
    <source>
        <dbReference type="PROSITE" id="PS51109"/>
    </source>
</evidence>
<dbReference type="Gene3D" id="2.20.230.10">
    <property type="entry name" value="Resuscitation-promoting factor rpfb"/>
    <property type="match status" value="1"/>
</dbReference>
<feature type="signal peptide" evidence="3">
    <location>
        <begin position="1"/>
        <end position="34"/>
    </location>
</feature>
<dbReference type="Pfam" id="PF03990">
    <property type="entry name" value="DUF348"/>
    <property type="match status" value="3"/>
</dbReference>
<dbReference type="InterPro" id="IPR023346">
    <property type="entry name" value="Lysozyme-like_dom_sf"/>
</dbReference>
<feature type="compositionally biased region" description="Low complexity" evidence="2">
    <location>
        <begin position="318"/>
        <end position="348"/>
    </location>
</feature>
<dbReference type="PROSITE" id="PS51109">
    <property type="entry name" value="G5"/>
    <property type="match status" value="1"/>
</dbReference>
<dbReference type="Proteomes" id="UP000029082">
    <property type="component" value="Unassembled WGS sequence"/>
</dbReference>
<dbReference type="GeneID" id="93094940"/>
<feature type="compositionally biased region" description="Pro residues" evidence="2">
    <location>
        <begin position="363"/>
        <end position="377"/>
    </location>
</feature>
<keyword evidence="1 3" id="KW-0732">Signal</keyword>
<dbReference type="RefSeq" id="WP_033513328.1">
    <property type="nucleotide sequence ID" value="NZ_JDUO01000013.1"/>
</dbReference>
<dbReference type="Pfam" id="PF07501">
    <property type="entry name" value="G5"/>
    <property type="match status" value="1"/>
</dbReference>
<protein>
    <submittedName>
        <fullName evidence="5">Lytic transglycosylase</fullName>
    </submittedName>
</protein>
<dbReference type="STRING" id="1437603.GCA_000771525_00404"/>
<comment type="caution">
    <text evidence="5">The sequence shown here is derived from an EMBL/GenBank/DDBJ whole genome shotgun (WGS) entry which is preliminary data.</text>
</comment>
<evidence type="ECO:0000313" key="6">
    <source>
        <dbReference type="Proteomes" id="UP000029082"/>
    </source>
</evidence>
<dbReference type="InterPro" id="IPR007137">
    <property type="entry name" value="DUF348"/>
</dbReference>
<evidence type="ECO:0000256" key="1">
    <source>
        <dbReference type="ARBA" id="ARBA00022729"/>
    </source>
</evidence>
<feature type="region of interest" description="Disordered" evidence="2">
    <location>
        <begin position="284"/>
        <end position="384"/>
    </location>
</feature>
<feature type="chain" id="PRO_5038850423" evidence="3">
    <location>
        <begin position="35"/>
        <end position="485"/>
    </location>
</feature>
<keyword evidence="6" id="KW-1185">Reference proteome</keyword>
<sequence>MARRWTPQRLMILRRIRVTICVVSLVLASAAAFAFTARKTVALTVNGSTRTVSTYAMSVDRLLQQQRVDVKTHDLVTSTSGDALQDHAVVTVRSAYQTTITINGQEVPFWTIATSADQLLGFFKENDQQAAKVTVNIGNVYNQLTGGLVINAKGPVTVIADGKTSVAPDGRLPAASILDSKGITLGKDDRVNVEQDGGTTILRVRRVTHGQETRTKDIAFSTRTVTDASLQPGQSEVRQEGVTGQQREVYAVTYVDGQAESESLVSKTTTKAPLDLVVAVGPAKAATNDDGSPSNDTGDGKHQSGSGSSHNDADNGKASATPSAGPSASASSKPTSEPSSSPTASTPTDNQSSQGSGSASTPKPTPTPTPTPAPQPQPTGLWHPTPAQAQAYAAGAAAQYGWTGQQWRDLVTLWNHESSWSWSAQNPTSPAYGIPQANPGSNMSLFGANWRDDASVQIAWGLNYIKGRYGSPSAAWAYWQRIGWY</sequence>
<evidence type="ECO:0000256" key="2">
    <source>
        <dbReference type="SAM" id="MobiDB-lite"/>
    </source>
</evidence>
<accession>A0A087C1M2</accession>
<dbReference type="OrthoDB" id="9766277at2"/>
<dbReference type="SMART" id="SM01208">
    <property type="entry name" value="G5"/>
    <property type="match status" value="1"/>
</dbReference>
<feature type="compositionally biased region" description="Polar residues" evidence="2">
    <location>
        <begin position="349"/>
        <end position="360"/>
    </location>
</feature>
<name>A0A087C1M2_9BIFI</name>
<dbReference type="eggNOG" id="COG3583">
    <property type="taxonomic scope" value="Bacteria"/>
</dbReference>
<proteinExistence type="predicted"/>
<dbReference type="InterPro" id="IPR011098">
    <property type="entry name" value="G5_dom"/>
</dbReference>
<feature type="domain" description="G5" evidence="4">
    <location>
        <begin position="204"/>
        <end position="284"/>
    </location>
</feature>
<dbReference type="EMBL" id="JGZE01000009">
    <property type="protein sequence ID" value="KFI77172.1"/>
    <property type="molecule type" value="Genomic_DNA"/>
</dbReference>
<gene>
    <name evidence="5" type="ORF">BMON_1269</name>
</gene>
<organism evidence="5 6">
    <name type="scientific">Bifidobacterium mongoliense DSM 21395</name>
    <dbReference type="NCBI Taxonomy" id="1437603"/>
    <lineage>
        <taxon>Bacteria</taxon>
        <taxon>Bacillati</taxon>
        <taxon>Actinomycetota</taxon>
        <taxon>Actinomycetes</taxon>
        <taxon>Bifidobacteriales</taxon>
        <taxon>Bifidobacteriaceae</taxon>
        <taxon>Bifidobacterium</taxon>
    </lineage>
</organism>
<dbReference type="AlphaFoldDB" id="A0A087C1M2"/>
<feature type="compositionally biased region" description="Polar residues" evidence="2">
    <location>
        <begin position="289"/>
        <end position="310"/>
    </location>
</feature>
<reference evidence="5 6" key="1">
    <citation type="submission" date="2014-03" db="EMBL/GenBank/DDBJ databases">
        <title>Genomics of Bifidobacteria.</title>
        <authorList>
            <person name="Ventura M."/>
            <person name="Milani C."/>
            <person name="Lugli G.A."/>
        </authorList>
    </citation>
    <scope>NUCLEOTIDE SEQUENCE [LARGE SCALE GENOMIC DNA]</scope>
    <source>
        <strain evidence="5 6">DSM 21395</strain>
    </source>
</reference>
<evidence type="ECO:0000313" key="5">
    <source>
        <dbReference type="EMBL" id="KFI77172.1"/>
    </source>
</evidence>
<evidence type="ECO:0000256" key="3">
    <source>
        <dbReference type="SAM" id="SignalP"/>
    </source>
</evidence>